<dbReference type="EMBL" id="CAMGYJ010000003">
    <property type="protein sequence ID" value="CAI0391261.1"/>
    <property type="molecule type" value="Genomic_DNA"/>
</dbReference>
<accession>A0AAV0I0Y8</accession>
<evidence type="ECO:0000313" key="1">
    <source>
        <dbReference type="EMBL" id="CAI0391261.1"/>
    </source>
</evidence>
<protein>
    <submittedName>
        <fullName evidence="1">Uncharacterized protein</fullName>
    </submittedName>
</protein>
<name>A0AAV0I0Y8_9ROSI</name>
<sequence>MGPFAGKVEYLRHFEELVNSISVAKGRILKPDSSSYLLLDTISSLVLLHLVSLCISWATRYQLPESSHSIEIRWIHKETCACTLISKKKKVILFTRGLSQLGPDKRLLLLISP</sequence>
<proteinExistence type="predicted"/>
<evidence type="ECO:0000313" key="2">
    <source>
        <dbReference type="Proteomes" id="UP001154282"/>
    </source>
</evidence>
<organism evidence="1 2">
    <name type="scientific">Linum tenue</name>
    <dbReference type="NCBI Taxonomy" id="586396"/>
    <lineage>
        <taxon>Eukaryota</taxon>
        <taxon>Viridiplantae</taxon>
        <taxon>Streptophyta</taxon>
        <taxon>Embryophyta</taxon>
        <taxon>Tracheophyta</taxon>
        <taxon>Spermatophyta</taxon>
        <taxon>Magnoliopsida</taxon>
        <taxon>eudicotyledons</taxon>
        <taxon>Gunneridae</taxon>
        <taxon>Pentapetalae</taxon>
        <taxon>rosids</taxon>
        <taxon>fabids</taxon>
        <taxon>Malpighiales</taxon>
        <taxon>Linaceae</taxon>
        <taxon>Linum</taxon>
    </lineage>
</organism>
<keyword evidence="2" id="KW-1185">Reference proteome</keyword>
<gene>
    <name evidence="1" type="ORF">LITE_LOCUS7090</name>
</gene>
<reference evidence="1" key="1">
    <citation type="submission" date="2022-08" db="EMBL/GenBank/DDBJ databases">
        <authorList>
            <person name="Gutierrez-Valencia J."/>
        </authorList>
    </citation>
    <scope>NUCLEOTIDE SEQUENCE</scope>
</reference>
<dbReference type="Proteomes" id="UP001154282">
    <property type="component" value="Unassembled WGS sequence"/>
</dbReference>
<comment type="caution">
    <text evidence="1">The sequence shown here is derived from an EMBL/GenBank/DDBJ whole genome shotgun (WGS) entry which is preliminary data.</text>
</comment>
<dbReference type="AlphaFoldDB" id="A0AAV0I0Y8"/>